<dbReference type="RefSeq" id="WP_201631396.1">
    <property type="nucleotide sequence ID" value="NZ_JAEQNB010000001.1"/>
</dbReference>
<keyword evidence="2" id="KW-1185">Reference proteome</keyword>
<sequence>MKITNFAIIAVLLLLPFFVFNGWHVTAQKASLNLETRYNAAITSAVQDGAKALTFNEKQEFESGYGSLKKYRANKEAAVDAFLHSLYLSFDAEDEATQGTLMSYIPALMVIDFDGYYLYSPQPYSGASGLESKHVFSEKKPWVFTDTSNNTIGFTLDDTVQVFDRLHNRWEDGSLDDVEKQVNREYYQNPLFGYNSKELHTWATDHATFDGFRRTTIIGALQTDLEQEINSYNAYAKSQGIAYTFTLPTIDQEQWNNTVDDIGLLAFIQGIPMGDKTYNNYALGGSRIVKKDALIGVKGKDPGPMKGSQYYFRESCLPKFDMTNYQRTETFTNEKDAAQKGYRPWSCLNGGMGN</sequence>
<evidence type="ECO:0000313" key="1">
    <source>
        <dbReference type="EMBL" id="MBL0385854.1"/>
    </source>
</evidence>
<protein>
    <recommendedName>
        <fullName evidence="3">F0F1-type ATP synthase</fullName>
    </recommendedName>
</protein>
<dbReference type="EMBL" id="JAEQNB010000001">
    <property type="protein sequence ID" value="MBL0385854.1"/>
    <property type="molecule type" value="Genomic_DNA"/>
</dbReference>
<dbReference type="Proteomes" id="UP000602284">
    <property type="component" value="Unassembled WGS sequence"/>
</dbReference>
<accession>A0ABS1J6G7</accession>
<gene>
    <name evidence="1" type="ORF">JJB07_04250</name>
</gene>
<proteinExistence type="predicted"/>
<evidence type="ECO:0000313" key="2">
    <source>
        <dbReference type="Proteomes" id="UP000602284"/>
    </source>
</evidence>
<evidence type="ECO:0008006" key="3">
    <source>
        <dbReference type="Google" id="ProtNLM"/>
    </source>
</evidence>
<comment type="caution">
    <text evidence="1">The sequence shown here is derived from an EMBL/GenBank/DDBJ whole genome shotgun (WGS) entry which is preliminary data.</text>
</comment>
<organism evidence="1 2">
    <name type="scientific">Tumebacillus amylolyticus</name>
    <dbReference type="NCBI Taxonomy" id="2801339"/>
    <lineage>
        <taxon>Bacteria</taxon>
        <taxon>Bacillati</taxon>
        <taxon>Bacillota</taxon>
        <taxon>Bacilli</taxon>
        <taxon>Bacillales</taxon>
        <taxon>Alicyclobacillaceae</taxon>
        <taxon>Tumebacillus</taxon>
    </lineage>
</organism>
<name>A0ABS1J6G7_9BACL</name>
<reference evidence="1 2" key="1">
    <citation type="submission" date="2021-01" db="EMBL/GenBank/DDBJ databases">
        <title>Tumebacillus sp. strain ITR2 16S ribosomal RNA gene Genome sequencing and assembly.</title>
        <authorList>
            <person name="Kang M."/>
        </authorList>
    </citation>
    <scope>NUCLEOTIDE SEQUENCE [LARGE SCALE GENOMIC DNA]</scope>
    <source>
        <strain evidence="1 2">ITR2</strain>
    </source>
</reference>